<dbReference type="InterPro" id="IPR006379">
    <property type="entry name" value="HAD-SF_hydro_IIB"/>
</dbReference>
<accession>A0A1V4SYN5</accession>
<dbReference type="PROSITE" id="PS01229">
    <property type="entry name" value="COF_2"/>
    <property type="match status" value="1"/>
</dbReference>
<dbReference type="SFLD" id="SFLDS00003">
    <property type="entry name" value="Haloacid_Dehalogenase"/>
    <property type="match status" value="1"/>
</dbReference>
<dbReference type="InterPro" id="IPR036412">
    <property type="entry name" value="HAD-like_sf"/>
</dbReference>
<dbReference type="PROSITE" id="PS01228">
    <property type="entry name" value="COF_1"/>
    <property type="match status" value="1"/>
</dbReference>
<dbReference type="Gene3D" id="3.30.1240.10">
    <property type="match status" value="1"/>
</dbReference>
<dbReference type="OrthoDB" id="9781413at2"/>
<dbReference type="RefSeq" id="WP_080022022.1">
    <property type="nucleotide sequence ID" value="NZ_LTAY01000025.1"/>
</dbReference>
<dbReference type="NCBIfam" id="NF007806">
    <property type="entry name" value="PRK10513.1"/>
    <property type="match status" value="1"/>
</dbReference>
<dbReference type="CDD" id="cd07516">
    <property type="entry name" value="HAD_Pase"/>
    <property type="match status" value="1"/>
</dbReference>
<reference evidence="1 2" key="1">
    <citation type="submission" date="2016-02" db="EMBL/GenBank/DDBJ databases">
        <title>Genome sequence of Clostridium thermobutyricum DSM 4928.</title>
        <authorList>
            <person name="Poehlein A."/>
            <person name="Daniel R."/>
        </authorList>
    </citation>
    <scope>NUCLEOTIDE SEQUENCE [LARGE SCALE GENOMIC DNA]</scope>
    <source>
        <strain evidence="1 2">DSM 4928</strain>
    </source>
</reference>
<dbReference type="AlphaFoldDB" id="A0A1V4SYN5"/>
<dbReference type="GO" id="GO:0000287">
    <property type="term" value="F:magnesium ion binding"/>
    <property type="evidence" value="ECO:0007669"/>
    <property type="project" value="TreeGrafter"/>
</dbReference>
<dbReference type="NCBIfam" id="TIGR01484">
    <property type="entry name" value="HAD-SF-IIB"/>
    <property type="match status" value="1"/>
</dbReference>
<dbReference type="Pfam" id="PF08282">
    <property type="entry name" value="Hydrolase_3"/>
    <property type="match status" value="1"/>
</dbReference>
<evidence type="ECO:0000313" key="2">
    <source>
        <dbReference type="Proteomes" id="UP000191448"/>
    </source>
</evidence>
<dbReference type="Gene3D" id="3.40.50.1000">
    <property type="entry name" value="HAD superfamily/HAD-like"/>
    <property type="match status" value="1"/>
</dbReference>
<gene>
    <name evidence="1" type="primary">yidA_1</name>
    <name evidence="1" type="ORF">CLTHE_07000</name>
</gene>
<keyword evidence="1" id="KW-0378">Hydrolase</keyword>
<dbReference type="SFLD" id="SFLDG01144">
    <property type="entry name" value="C2.B.4:_PGP_Like"/>
    <property type="match status" value="1"/>
</dbReference>
<dbReference type="EC" id="3.1.3.23" evidence="1"/>
<dbReference type="GO" id="GO:0005829">
    <property type="term" value="C:cytosol"/>
    <property type="evidence" value="ECO:0007669"/>
    <property type="project" value="TreeGrafter"/>
</dbReference>
<comment type="caution">
    <text evidence="1">The sequence shown here is derived from an EMBL/GenBank/DDBJ whole genome shotgun (WGS) entry which is preliminary data.</text>
</comment>
<dbReference type="NCBIfam" id="TIGR00099">
    <property type="entry name" value="Cof-subfamily"/>
    <property type="match status" value="1"/>
</dbReference>
<protein>
    <submittedName>
        <fullName evidence="1">Sugar phosphatase YidA</fullName>
        <ecNumber evidence="1">3.1.3.23</ecNumber>
    </submittedName>
</protein>
<dbReference type="EMBL" id="LTAY01000025">
    <property type="protein sequence ID" value="OPX49318.1"/>
    <property type="molecule type" value="Genomic_DNA"/>
</dbReference>
<dbReference type="GO" id="GO:0050308">
    <property type="term" value="F:sugar-phosphatase activity"/>
    <property type="evidence" value="ECO:0007669"/>
    <property type="project" value="UniProtKB-EC"/>
</dbReference>
<proteinExistence type="predicted"/>
<evidence type="ECO:0000313" key="1">
    <source>
        <dbReference type="EMBL" id="OPX49318.1"/>
    </source>
</evidence>
<name>A0A1V4SYN5_9CLOT</name>
<sequence length="269" mass="30343">MYKLIAIDMDGTLLTSDKKISERTKKAIKEARKKGVYVVLASGRPIDGLLKYLEELDLLSDDDYVLSYNGCLVQKSKSREVICDVTIKGEDLSYLYNLSREIGVNIHAFSKERGLITPKNSKYTQYEADQNFITLTEVSHDNIDNNEDIIKIMMIDEPEILEAGIKKLPKELSDKYSMARSAPFFLEFFNKNADKGAGVKLLAEHLNIKREEVITMGDAMNDYPMIKYAGLGVVMKNGSDELKEIADYITDTNDNDGVAKAIEKFVLNK</sequence>
<dbReference type="PANTHER" id="PTHR10000">
    <property type="entry name" value="PHOSPHOSERINE PHOSPHATASE"/>
    <property type="match status" value="1"/>
</dbReference>
<dbReference type="PANTHER" id="PTHR10000:SF8">
    <property type="entry name" value="HAD SUPERFAMILY HYDROLASE-LIKE, TYPE 3"/>
    <property type="match status" value="1"/>
</dbReference>
<dbReference type="SUPFAM" id="SSF56784">
    <property type="entry name" value="HAD-like"/>
    <property type="match status" value="1"/>
</dbReference>
<dbReference type="Proteomes" id="UP000191448">
    <property type="component" value="Unassembled WGS sequence"/>
</dbReference>
<organism evidence="1 2">
    <name type="scientific">Clostridium thermobutyricum DSM 4928</name>
    <dbReference type="NCBI Taxonomy" id="1121339"/>
    <lineage>
        <taxon>Bacteria</taxon>
        <taxon>Bacillati</taxon>
        <taxon>Bacillota</taxon>
        <taxon>Clostridia</taxon>
        <taxon>Eubacteriales</taxon>
        <taxon>Clostridiaceae</taxon>
        <taxon>Clostridium</taxon>
    </lineage>
</organism>
<dbReference type="SFLD" id="SFLDG01140">
    <property type="entry name" value="C2.B:_Phosphomannomutase_and_P"/>
    <property type="match status" value="1"/>
</dbReference>
<dbReference type="InterPro" id="IPR000150">
    <property type="entry name" value="Cof"/>
</dbReference>
<dbReference type="InterPro" id="IPR023214">
    <property type="entry name" value="HAD_sf"/>
</dbReference>